<proteinExistence type="predicted"/>
<gene>
    <name evidence="2" type="ORF">FHS92_001379</name>
</gene>
<keyword evidence="1" id="KW-0732">Signal</keyword>
<dbReference type="EMBL" id="JACIJP010000002">
    <property type="protein sequence ID" value="MBB6123650.1"/>
    <property type="molecule type" value="Genomic_DNA"/>
</dbReference>
<dbReference type="Proteomes" id="UP000552700">
    <property type="component" value="Unassembled WGS sequence"/>
</dbReference>
<dbReference type="RefSeq" id="WP_184078990.1">
    <property type="nucleotide sequence ID" value="NZ_JACIJP010000002.1"/>
</dbReference>
<keyword evidence="3" id="KW-1185">Reference proteome</keyword>
<organism evidence="2 3">
    <name type="scientific">Sphingobium subterraneum</name>
    <dbReference type="NCBI Taxonomy" id="627688"/>
    <lineage>
        <taxon>Bacteria</taxon>
        <taxon>Pseudomonadati</taxon>
        <taxon>Pseudomonadota</taxon>
        <taxon>Alphaproteobacteria</taxon>
        <taxon>Sphingomonadales</taxon>
        <taxon>Sphingomonadaceae</taxon>
        <taxon>Sphingobium</taxon>
    </lineage>
</organism>
<evidence type="ECO:0008006" key="4">
    <source>
        <dbReference type="Google" id="ProtNLM"/>
    </source>
</evidence>
<dbReference type="AlphaFoldDB" id="A0A841IZ88"/>
<evidence type="ECO:0000313" key="3">
    <source>
        <dbReference type="Proteomes" id="UP000552700"/>
    </source>
</evidence>
<evidence type="ECO:0000313" key="2">
    <source>
        <dbReference type="EMBL" id="MBB6123650.1"/>
    </source>
</evidence>
<reference evidence="2 3" key="1">
    <citation type="submission" date="2020-08" db="EMBL/GenBank/DDBJ databases">
        <title>Genomic Encyclopedia of Type Strains, Phase IV (KMG-IV): sequencing the most valuable type-strain genomes for metagenomic binning, comparative biology and taxonomic classification.</title>
        <authorList>
            <person name="Goeker M."/>
        </authorList>
    </citation>
    <scope>NUCLEOTIDE SEQUENCE [LARGE SCALE GENOMIC DNA]</scope>
    <source>
        <strain evidence="2 3">DSM 102255</strain>
    </source>
</reference>
<protein>
    <recommendedName>
        <fullName evidence="4">Lipoprotein</fullName>
    </recommendedName>
</protein>
<name>A0A841IZ88_9SPHN</name>
<evidence type="ECO:0000256" key="1">
    <source>
        <dbReference type="SAM" id="SignalP"/>
    </source>
</evidence>
<feature type="signal peptide" evidence="1">
    <location>
        <begin position="1"/>
        <end position="20"/>
    </location>
</feature>
<comment type="caution">
    <text evidence="2">The sequence shown here is derived from an EMBL/GenBank/DDBJ whole genome shotgun (WGS) entry which is preliminary data.</text>
</comment>
<feature type="chain" id="PRO_5032866566" description="Lipoprotein" evidence="1">
    <location>
        <begin position="21"/>
        <end position="126"/>
    </location>
</feature>
<sequence>MSMRIFDAAVGLTMAGLVSACNGATGGGADAPQGSVVSCRTGEAKAVAPGCVMEWRAAAQGAGARILVLHHPDGGFRRFVVSSDGARINVADGAEAVEVGDPHQGAVEITVGDAAYRLPTRELRAP</sequence>
<accession>A0A841IZ88</accession>
<dbReference type="PROSITE" id="PS51257">
    <property type="entry name" value="PROKAR_LIPOPROTEIN"/>
    <property type="match status" value="1"/>
</dbReference>